<protein>
    <submittedName>
        <fullName evidence="1">Uncharacterized protein</fullName>
    </submittedName>
</protein>
<name>A0A7G3GA82_9NEIS</name>
<dbReference type="EMBL" id="CP025781">
    <property type="protein sequence ID" value="QBC44430.1"/>
    <property type="molecule type" value="Genomic_DNA"/>
</dbReference>
<gene>
    <name evidence="1" type="ORF">C1H71_13425</name>
</gene>
<dbReference type="AlphaFoldDB" id="A0A7G3GA82"/>
<keyword evidence="2" id="KW-1185">Reference proteome</keyword>
<dbReference type="KEGG" id="ifl:C1H71_13425"/>
<accession>A0A7G3GA82</accession>
<sequence>MRGARAHTRDAQELNQTMNLRSIIKNTATPAQIARDTAISKKRLDWQLGAELKQATKEVWECRV</sequence>
<evidence type="ECO:0000313" key="1">
    <source>
        <dbReference type="EMBL" id="QBC44430.1"/>
    </source>
</evidence>
<dbReference type="Proteomes" id="UP000515917">
    <property type="component" value="Chromosome"/>
</dbReference>
<dbReference type="RefSeq" id="WP_130106968.1">
    <property type="nucleotide sequence ID" value="NZ_CP025781.1"/>
</dbReference>
<evidence type="ECO:0000313" key="2">
    <source>
        <dbReference type="Proteomes" id="UP000515917"/>
    </source>
</evidence>
<organism evidence="1 2">
    <name type="scientific">Iodobacter fluviatilis</name>
    <dbReference type="NCBI Taxonomy" id="537"/>
    <lineage>
        <taxon>Bacteria</taxon>
        <taxon>Pseudomonadati</taxon>
        <taxon>Pseudomonadota</taxon>
        <taxon>Betaproteobacteria</taxon>
        <taxon>Neisseriales</taxon>
        <taxon>Chitinibacteraceae</taxon>
        <taxon>Iodobacter</taxon>
    </lineage>
</organism>
<proteinExistence type="predicted"/>
<reference evidence="1 2" key="1">
    <citation type="submission" date="2018-01" db="EMBL/GenBank/DDBJ databases">
        <title>Genome sequence of Iodobacter sp. strain PCH194 isolated from Indian Trans-Himalaya.</title>
        <authorList>
            <person name="Kumar V."/>
            <person name="Thakur V."/>
            <person name="Kumar S."/>
            <person name="Singh D."/>
        </authorList>
    </citation>
    <scope>NUCLEOTIDE SEQUENCE [LARGE SCALE GENOMIC DNA]</scope>
    <source>
        <strain evidence="1 2">PCH194</strain>
    </source>
</reference>